<gene>
    <name evidence="1" type="ORF">T05_417</name>
</gene>
<evidence type="ECO:0000313" key="1">
    <source>
        <dbReference type="EMBL" id="KRX33715.1"/>
    </source>
</evidence>
<evidence type="ECO:0000313" key="2">
    <source>
        <dbReference type="Proteomes" id="UP000055048"/>
    </source>
</evidence>
<name>A0A0V0T5M0_9BILA</name>
<accession>A0A0V0T5M0</accession>
<dbReference type="EMBL" id="JYDJ01000726">
    <property type="protein sequence ID" value="KRX33715.1"/>
    <property type="molecule type" value="Genomic_DNA"/>
</dbReference>
<proteinExistence type="predicted"/>
<keyword evidence="2" id="KW-1185">Reference proteome</keyword>
<dbReference type="Proteomes" id="UP000055048">
    <property type="component" value="Unassembled WGS sequence"/>
</dbReference>
<sequence>MGFRTENKTGITAFAWYDSRMVTMTSAYILMSIQCIKDDNKTEGDLNNMQSGLYDVDYLYLISENSSASLTRYRVILGVSYMIQNGKVPRALVGEIQEQQLHAGDRSIALLFKYCILQEGVSSNGWSRSKVSHLR</sequence>
<reference evidence="1 2" key="1">
    <citation type="submission" date="2015-01" db="EMBL/GenBank/DDBJ databases">
        <title>Evolution of Trichinella species and genotypes.</title>
        <authorList>
            <person name="Korhonen P.K."/>
            <person name="Edoardo P."/>
            <person name="Giuseppe L.R."/>
            <person name="Gasser R.B."/>
        </authorList>
    </citation>
    <scope>NUCLEOTIDE SEQUENCE [LARGE SCALE GENOMIC DNA]</scope>
    <source>
        <strain evidence="1">ISS417</strain>
    </source>
</reference>
<organism evidence="1 2">
    <name type="scientific">Trichinella murrelli</name>
    <dbReference type="NCBI Taxonomy" id="144512"/>
    <lineage>
        <taxon>Eukaryota</taxon>
        <taxon>Metazoa</taxon>
        <taxon>Ecdysozoa</taxon>
        <taxon>Nematoda</taxon>
        <taxon>Enoplea</taxon>
        <taxon>Dorylaimia</taxon>
        <taxon>Trichinellida</taxon>
        <taxon>Trichinellidae</taxon>
        <taxon>Trichinella</taxon>
    </lineage>
</organism>
<protein>
    <submittedName>
        <fullName evidence="1">Uncharacterized protein</fullName>
    </submittedName>
</protein>
<dbReference type="AlphaFoldDB" id="A0A0V0T5M0"/>
<comment type="caution">
    <text evidence="1">The sequence shown here is derived from an EMBL/GenBank/DDBJ whole genome shotgun (WGS) entry which is preliminary data.</text>
</comment>
<dbReference type="OrthoDB" id="5937643at2759"/>